<evidence type="ECO:0000313" key="2">
    <source>
        <dbReference type="Proteomes" id="UP000194933"/>
    </source>
</evidence>
<gene>
    <name evidence="1" type="ORF">A5844_001407</name>
</gene>
<evidence type="ECO:0000313" key="1">
    <source>
        <dbReference type="EMBL" id="OTP11273.1"/>
    </source>
</evidence>
<keyword evidence="2" id="KW-1185">Reference proteome</keyword>
<comment type="caution">
    <text evidence="1">The sequence shown here is derived from an EMBL/GenBank/DDBJ whole genome shotgun (WGS) entry which is preliminary data.</text>
</comment>
<dbReference type="RefSeq" id="WP_086284505.1">
    <property type="nucleotide sequence ID" value="NZ_NGMO01000002.1"/>
</dbReference>
<protein>
    <submittedName>
        <fullName evidence="1">Uncharacterized protein</fullName>
    </submittedName>
</protein>
<dbReference type="Proteomes" id="UP000194933">
    <property type="component" value="Unassembled WGS sequence"/>
</dbReference>
<organism evidence="1 2">
    <name type="scientific">Candidatus Enterococcus wittei</name>
    <dbReference type="NCBI Taxonomy" id="1987383"/>
    <lineage>
        <taxon>Bacteria</taxon>
        <taxon>Bacillati</taxon>
        <taxon>Bacillota</taxon>
        <taxon>Bacilli</taxon>
        <taxon>Lactobacillales</taxon>
        <taxon>Enterococcaceae</taxon>
        <taxon>Enterococcus</taxon>
    </lineage>
</organism>
<proteinExistence type="predicted"/>
<dbReference type="AlphaFoldDB" id="A0A242K133"/>
<accession>A0A242K133</accession>
<sequence length="71" mass="8258">MENEYLFAVGEIHEFVSDLFDSPVKGEVEKIYENSMKIRVLNCAAEDNDTADNLHWQLIVRKSSAVREYSY</sequence>
<dbReference type="EMBL" id="NGMO01000002">
    <property type="protein sequence ID" value="OTP11273.1"/>
    <property type="molecule type" value="Genomic_DNA"/>
</dbReference>
<reference evidence="1 2" key="1">
    <citation type="submission" date="2017-05" db="EMBL/GenBank/DDBJ databases">
        <title>The Genome Sequence of Enterococcus sp. 10A9_DIV0425.</title>
        <authorList>
            <consortium name="The Broad Institute Genomics Platform"/>
            <consortium name="The Broad Institute Genomic Center for Infectious Diseases"/>
            <person name="Earl A."/>
            <person name="Manson A."/>
            <person name="Schwartman J."/>
            <person name="Gilmore M."/>
            <person name="Abouelleil A."/>
            <person name="Cao P."/>
            <person name="Chapman S."/>
            <person name="Cusick C."/>
            <person name="Shea T."/>
            <person name="Young S."/>
            <person name="Neafsey D."/>
            <person name="Nusbaum C."/>
            <person name="Birren B."/>
        </authorList>
    </citation>
    <scope>NUCLEOTIDE SEQUENCE [LARGE SCALE GENOMIC DNA]</scope>
    <source>
        <strain evidence="1 2">10A9_DIV0425</strain>
    </source>
</reference>
<name>A0A242K133_9ENTE</name>